<sequence length="71" mass="7972">MVKLLLQQSEPGIRQEEIEALLQNAQHSPVDANSSHESTHIPNIHMKCQLQDQVTQAQNQELQGLEDLQCG</sequence>
<gene>
    <name evidence="1" type="ORF">PIB30_090536</name>
</gene>
<accession>A0ABU6ZT49</accession>
<evidence type="ECO:0000313" key="1">
    <source>
        <dbReference type="EMBL" id="MED6225105.1"/>
    </source>
</evidence>
<name>A0ABU6ZT49_9FABA</name>
<keyword evidence="2" id="KW-1185">Reference proteome</keyword>
<dbReference type="Proteomes" id="UP001341840">
    <property type="component" value="Unassembled WGS sequence"/>
</dbReference>
<organism evidence="1 2">
    <name type="scientific">Stylosanthes scabra</name>
    <dbReference type="NCBI Taxonomy" id="79078"/>
    <lineage>
        <taxon>Eukaryota</taxon>
        <taxon>Viridiplantae</taxon>
        <taxon>Streptophyta</taxon>
        <taxon>Embryophyta</taxon>
        <taxon>Tracheophyta</taxon>
        <taxon>Spermatophyta</taxon>
        <taxon>Magnoliopsida</taxon>
        <taxon>eudicotyledons</taxon>
        <taxon>Gunneridae</taxon>
        <taxon>Pentapetalae</taxon>
        <taxon>rosids</taxon>
        <taxon>fabids</taxon>
        <taxon>Fabales</taxon>
        <taxon>Fabaceae</taxon>
        <taxon>Papilionoideae</taxon>
        <taxon>50 kb inversion clade</taxon>
        <taxon>dalbergioids sensu lato</taxon>
        <taxon>Dalbergieae</taxon>
        <taxon>Pterocarpus clade</taxon>
        <taxon>Stylosanthes</taxon>
    </lineage>
</organism>
<comment type="caution">
    <text evidence="1">The sequence shown here is derived from an EMBL/GenBank/DDBJ whole genome shotgun (WGS) entry which is preliminary data.</text>
</comment>
<protein>
    <submittedName>
        <fullName evidence="1">Uncharacterized protein</fullName>
    </submittedName>
</protein>
<proteinExistence type="predicted"/>
<reference evidence="1 2" key="1">
    <citation type="journal article" date="2023" name="Plants (Basel)">
        <title>Bridging the Gap: Combining Genomics and Transcriptomics Approaches to Understand Stylosanthes scabra, an Orphan Legume from the Brazilian Caatinga.</title>
        <authorList>
            <person name="Ferreira-Neto J.R.C."/>
            <person name="da Silva M.D."/>
            <person name="Binneck E."/>
            <person name="de Melo N.F."/>
            <person name="da Silva R.H."/>
            <person name="de Melo A.L.T.M."/>
            <person name="Pandolfi V."/>
            <person name="Bustamante F.O."/>
            <person name="Brasileiro-Vidal A.C."/>
            <person name="Benko-Iseppon A.M."/>
        </authorList>
    </citation>
    <scope>NUCLEOTIDE SEQUENCE [LARGE SCALE GENOMIC DNA]</scope>
    <source>
        <tissue evidence="1">Leaves</tissue>
    </source>
</reference>
<evidence type="ECO:0000313" key="2">
    <source>
        <dbReference type="Proteomes" id="UP001341840"/>
    </source>
</evidence>
<dbReference type="EMBL" id="JASCZI010273615">
    <property type="protein sequence ID" value="MED6225105.1"/>
    <property type="molecule type" value="Genomic_DNA"/>
</dbReference>